<comment type="subcellular location">
    <subcellularLocation>
        <location evidence="1">Nucleus</location>
    </subcellularLocation>
</comment>
<dbReference type="PANTHER" id="PTHR19980:SF0">
    <property type="entry name" value="CLEAVAGE STIMULATION FACTOR SUBUNIT 3"/>
    <property type="match status" value="1"/>
</dbReference>
<dbReference type="InterPro" id="IPR045243">
    <property type="entry name" value="Rna14-like"/>
</dbReference>
<dbReference type="InterPro" id="IPR011990">
    <property type="entry name" value="TPR-like_helical_dom_sf"/>
</dbReference>
<dbReference type="PANTHER" id="PTHR19980">
    <property type="entry name" value="RNA CLEAVAGE STIMULATION FACTOR"/>
    <property type="match status" value="1"/>
</dbReference>
<dbReference type="Proteomes" id="UP001479436">
    <property type="component" value="Unassembled WGS sequence"/>
</dbReference>
<feature type="region of interest" description="Disordered" evidence="4">
    <location>
        <begin position="790"/>
        <end position="877"/>
    </location>
</feature>
<evidence type="ECO:0000256" key="4">
    <source>
        <dbReference type="SAM" id="MobiDB-lite"/>
    </source>
</evidence>
<evidence type="ECO:0000313" key="6">
    <source>
        <dbReference type="EMBL" id="KAK9717513.1"/>
    </source>
</evidence>
<comment type="caution">
    <text evidence="6">The sequence shown here is derived from an EMBL/GenBank/DDBJ whole genome shotgun (WGS) entry which is preliminary data.</text>
</comment>
<keyword evidence="3" id="KW-0539">Nucleus</keyword>
<dbReference type="InterPro" id="IPR003107">
    <property type="entry name" value="HAT"/>
</dbReference>
<sequence>MEGSHSEKIADREIETPPVGVIPPPEDKNLENLQEAKETVGELSQSPSEETLEHLAQIKNGRILSLEKKIALDAFDTEAWQSLLAEAHLIGDIKLIRDCYERFLKQFPTSSRHWITYAEFELNHNNFANVESIFTRCLRSVPSIELWKFYLNYIRRMNSGENGSAAGPDVRAVVGKAYEFVLQHIGIDKEAGPIWSDYLFFLRTGETHNTWEEQQKMDLMRKTYQKAITIPLVNVEHIWKEYDSFENGLNKLTAKKFLAERSPSYMTARTALREMRTITDSFAKNVLPQPPQWTDREIQQLEAWKHYITWERSNPLQLEDKAALSARVIYAYKQALIALRYYPEIWYDFAIYCAECGKTEEAVAHLKAGTEVVPTSLLLHFAYAELEESKKNNPRARELYEILLKNIEKYIEEIRTSGEQEINELVQSLASEEVENEEDSERERDGEDRERLRVKERSAEKQKAKVEAQIEKNLMSVKKAFTLVWIMFMKYARRAEGIKAARQIFSRARKSPDTTYHLFISSALMEYYCSKDQNIAGKIFELGLKTYASEPGYVLQYLEYLIQMNDDNNIRALFERALTSLSSDKAVDIWKVFIDYENKYGDLTSIQKIERRMTETYTTETALGRFVDRYSYLDINYITESELGINPGEDKKTKTRSLTMKNIEPMTAERSKDLNARQHGRRALLDPIHPERYPRPDFNQWTSYKPPVDSLRRGQPGAQGQSPLPTAPSGSTTAPSVNSSRPNIPPGLPEAVGFFMTQLPTAQAYNGPLINTDDLLDLILTAVIPGQTAPPSAPAHLPPTGSAPPTGPSGGSNFAGRGGRGGLMGNFSKRGRGAGPSSMKRKPPREEGGYDGSDVMFGGKGPRPPPPKRHRDGPDMM</sequence>
<dbReference type="SMART" id="SM00386">
    <property type="entry name" value="HAT"/>
    <property type="match status" value="9"/>
</dbReference>
<feature type="region of interest" description="Disordered" evidence="4">
    <location>
        <begin position="1"/>
        <end position="28"/>
    </location>
</feature>
<dbReference type="SUPFAM" id="SSF48452">
    <property type="entry name" value="TPR-like"/>
    <property type="match status" value="2"/>
</dbReference>
<feature type="compositionally biased region" description="Basic and acidic residues" evidence="4">
    <location>
        <begin position="1"/>
        <end position="15"/>
    </location>
</feature>
<name>A0ABR2W2H8_9FUNG</name>
<dbReference type="EMBL" id="JASJQH010007138">
    <property type="protein sequence ID" value="KAK9717513.1"/>
    <property type="molecule type" value="Genomic_DNA"/>
</dbReference>
<evidence type="ECO:0000256" key="2">
    <source>
        <dbReference type="ARBA" id="ARBA00022737"/>
    </source>
</evidence>
<feature type="domain" description="Suppressor of forked" evidence="5">
    <location>
        <begin position="63"/>
        <end position="643"/>
    </location>
</feature>
<dbReference type="Gene3D" id="1.25.40.1040">
    <property type="match status" value="1"/>
</dbReference>
<gene>
    <name evidence="6" type="primary">RNA14</name>
    <name evidence="6" type="ORF">K7432_006145</name>
</gene>
<reference evidence="6 7" key="1">
    <citation type="submission" date="2023-04" db="EMBL/GenBank/DDBJ databases">
        <title>Genome of Basidiobolus ranarum AG-B5.</title>
        <authorList>
            <person name="Stajich J.E."/>
            <person name="Carter-House D."/>
            <person name="Gryganskyi A."/>
        </authorList>
    </citation>
    <scope>NUCLEOTIDE SEQUENCE [LARGE SCALE GENOMIC DNA]</scope>
    <source>
        <strain evidence="6 7">AG-B5</strain>
    </source>
</reference>
<evidence type="ECO:0000256" key="3">
    <source>
        <dbReference type="ARBA" id="ARBA00023242"/>
    </source>
</evidence>
<dbReference type="Gene3D" id="1.25.40.10">
    <property type="entry name" value="Tetratricopeptide repeat domain"/>
    <property type="match status" value="1"/>
</dbReference>
<feature type="region of interest" description="Disordered" evidence="4">
    <location>
        <begin position="682"/>
        <end position="745"/>
    </location>
</feature>
<proteinExistence type="predicted"/>
<dbReference type="Pfam" id="PF05843">
    <property type="entry name" value="Suf"/>
    <property type="match status" value="1"/>
</dbReference>
<evidence type="ECO:0000256" key="1">
    <source>
        <dbReference type="ARBA" id="ARBA00004123"/>
    </source>
</evidence>
<evidence type="ECO:0000259" key="5">
    <source>
        <dbReference type="Pfam" id="PF05843"/>
    </source>
</evidence>
<feature type="compositionally biased region" description="Pro residues" evidence="4">
    <location>
        <begin position="791"/>
        <end position="807"/>
    </location>
</feature>
<accession>A0ABR2W2H8</accession>
<evidence type="ECO:0000313" key="7">
    <source>
        <dbReference type="Proteomes" id="UP001479436"/>
    </source>
</evidence>
<keyword evidence="7" id="KW-1185">Reference proteome</keyword>
<feature type="compositionally biased region" description="Basic and acidic residues" evidence="4">
    <location>
        <begin position="441"/>
        <end position="458"/>
    </location>
</feature>
<feature type="compositionally biased region" description="Polar residues" evidence="4">
    <location>
        <begin position="718"/>
        <end position="742"/>
    </location>
</feature>
<organism evidence="6 7">
    <name type="scientific">Basidiobolus ranarum</name>
    <dbReference type="NCBI Taxonomy" id="34480"/>
    <lineage>
        <taxon>Eukaryota</taxon>
        <taxon>Fungi</taxon>
        <taxon>Fungi incertae sedis</taxon>
        <taxon>Zoopagomycota</taxon>
        <taxon>Entomophthoromycotina</taxon>
        <taxon>Basidiobolomycetes</taxon>
        <taxon>Basidiobolales</taxon>
        <taxon>Basidiobolaceae</taxon>
        <taxon>Basidiobolus</taxon>
    </lineage>
</organism>
<dbReference type="InterPro" id="IPR008847">
    <property type="entry name" value="Suf"/>
</dbReference>
<keyword evidence="2" id="KW-0677">Repeat</keyword>
<feature type="region of interest" description="Disordered" evidence="4">
    <location>
        <begin position="428"/>
        <end position="458"/>
    </location>
</feature>
<protein>
    <submittedName>
        <fullName evidence="6">mRNA 3'-end-processing protein rna14</fullName>
    </submittedName>
</protein>